<name>A0A6I4NJJ8_9FLAO</name>
<keyword evidence="2" id="KW-1185">Reference proteome</keyword>
<sequence length="222" mass="24550">MANYDLKVGFTTEQLQILHFTESNVVLAKGTRGQNSNVAWQVFRPFQSNQISWDDEYGIYCSNTKLVNHAQIIPFSDTPIGIDTNTLYTLENNGVILGPTTGGQRNTFALRNNYSNAPYLTTGLFQNAIINGNYRSGNAISAIPVLFQSTALMDPATDIYIWIQSQVQSNSIITRITSPVTRLSFSSSLFRISVVYDSYTGRFINAGSSNLSEGTIEHIEAP</sequence>
<evidence type="ECO:0000313" key="2">
    <source>
        <dbReference type="Proteomes" id="UP000471501"/>
    </source>
</evidence>
<dbReference type="EMBL" id="WSTB01000003">
    <property type="protein sequence ID" value="MWB94163.1"/>
    <property type="molecule type" value="Genomic_DNA"/>
</dbReference>
<proteinExistence type="predicted"/>
<comment type="caution">
    <text evidence="1">The sequence shown here is derived from an EMBL/GenBank/DDBJ whole genome shotgun (WGS) entry which is preliminary data.</text>
</comment>
<gene>
    <name evidence="1" type="ORF">GON26_07295</name>
</gene>
<organism evidence="1 2">
    <name type="scientific">Flavobacterium hydrocarbonoxydans</name>
    <dbReference type="NCBI Taxonomy" id="2683249"/>
    <lineage>
        <taxon>Bacteria</taxon>
        <taxon>Pseudomonadati</taxon>
        <taxon>Bacteroidota</taxon>
        <taxon>Flavobacteriia</taxon>
        <taxon>Flavobacteriales</taxon>
        <taxon>Flavobacteriaceae</taxon>
        <taxon>Flavobacterium</taxon>
    </lineage>
</organism>
<reference evidence="1 2" key="1">
    <citation type="submission" date="2019-12" db="EMBL/GenBank/DDBJ databases">
        <authorList>
            <person name="Kim Y.S."/>
        </authorList>
    </citation>
    <scope>NUCLEOTIDE SEQUENCE [LARGE SCALE GENOMIC DNA]</scope>
    <source>
        <strain evidence="1 2">GA093</strain>
    </source>
</reference>
<protein>
    <submittedName>
        <fullName evidence="1">Uncharacterized protein</fullName>
    </submittedName>
</protein>
<dbReference type="Proteomes" id="UP000471501">
    <property type="component" value="Unassembled WGS sequence"/>
</dbReference>
<dbReference type="RefSeq" id="WP_160374087.1">
    <property type="nucleotide sequence ID" value="NZ_WSTB01000003.1"/>
</dbReference>
<evidence type="ECO:0000313" key="1">
    <source>
        <dbReference type="EMBL" id="MWB94163.1"/>
    </source>
</evidence>
<dbReference type="AlphaFoldDB" id="A0A6I4NJJ8"/>
<accession>A0A6I4NJJ8</accession>